<dbReference type="EMBL" id="CADCUF010000006">
    <property type="protein sequence ID" value="CAA9314906.1"/>
    <property type="molecule type" value="Genomic_DNA"/>
</dbReference>
<evidence type="ECO:0000313" key="1">
    <source>
        <dbReference type="EMBL" id="CAA9314906.1"/>
    </source>
</evidence>
<sequence length="219" mass="23123">MPTPSDPGPRRGARRRSYGVAPYVAGRTTKEYVADGTMRLVEADDEDAALAAYAAAHGLTATAAPTHSTSGKRVLVTLSDGREYVARYLKAALAETIAEEPIVVPPAVAPRSEAGPRAEPDDGVVDAATPLAPEIPPPPPAPPEFIPLGEIDRDDLERIRPDVQPRSWDIAAALWGLESGEPRSVQDVAERFAVSPGFVRTVATAMVRLALADDGSSAR</sequence>
<gene>
    <name evidence="1" type="ORF">AVDCRST_MAG24-34</name>
</gene>
<dbReference type="InterPro" id="IPR013324">
    <property type="entry name" value="RNA_pol_sigma_r3/r4-like"/>
</dbReference>
<dbReference type="SUPFAM" id="SSF88659">
    <property type="entry name" value="Sigma3 and sigma4 domains of RNA polymerase sigma factors"/>
    <property type="match status" value="1"/>
</dbReference>
<accession>A0A6J4KYW7</accession>
<protein>
    <submittedName>
        <fullName evidence="1">Uncharacterized protein</fullName>
    </submittedName>
</protein>
<dbReference type="AlphaFoldDB" id="A0A6J4KYW7"/>
<reference evidence="1" key="1">
    <citation type="submission" date="2020-02" db="EMBL/GenBank/DDBJ databases">
        <authorList>
            <person name="Meier V. D."/>
        </authorList>
    </citation>
    <scope>NUCLEOTIDE SEQUENCE</scope>
    <source>
        <strain evidence="1">AVDCRST_MAG24</strain>
    </source>
</reference>
<name>A0A6J4KYW7_9ACTN</name>
<organism evidence="1">
    <name type="scientific">uncultured Nocardioidaceae bacterium</name>
    <dbReference type="NCBI Taxonomy" id="253824"/>
    <lineage>
        <taxon>Bacteria</taxon>
        <taxon>Bacillati</taxon>
        <taxon>Actinomycetota</taxon>
        <taxon>Actinomycetes</taxon>
        <taxon>Propionibacteriales</taxon>
        <taxon>Nocardioidaceae</taxon>
        <taxon>environmental samples</taxon>
    </lineage>
</organism>
<proteinExistence type="predicted"/>